<dbReference type="RefSeq" id="WP_103936882.1">
    <property type="nucleotide sequence ID" value="NZ_FNVO01000002.1"/>
</dbReference>
<dbReference type="AlphaFoldDB" id="A0A1H5WCD7"/>
<dbReference type="InterPro" id="IPR010428">
    <property type="entry name" value="Zincin_1"/>
</dbReference>
<feature type="region of interest" description="Disordered" evidence="1">
    <location>
        <begin position="1"/>
        <end position="29"/>
    </location>
</feature>
<dbReference type="EMBL" id="FNVO01000002">
    <property type="protein sequence ID" value="SEF97132.1"/>
    <property type="molecule type" value="Genomic_DNA"/>
</dbReference>
<dbReference type="OrthoDB" id="4966605at2"/>
<sequence length="158" mass="17385">MSEKAPGARIRRRDRHGRGVRGPLMPPEAPFALTRAERFDGLVRDEVNRLGRRWGRELAQVEFAVEDVPRIEPLAGVLDVGDPVPLSQTHPAANGRPPRIVVFRRPLEARAGLADTGGSGIDERELTRLVRDVLVEEVADLLGLSPESVDPSYDSPDD</sequence>
<evidence type="ECO:0000256" key="1">
    <source>
        <dbReference type="SAM" id="MobiDB-lite"/>
    </source>
</evidence>
<dbReference type="SUPFAM" id="SSF55486">
    <property type="entry name" value="Metalloproteases ('zincins'), catalytic domain"/>
    <property type="match status" value="1"/>
</dbReference>
<protein>
    <submittedName>
        <fullName evidence="2">Zinicin-like metallopeptidase</fullName>
    </submittedName>
</protein>
<evidence type="ECO:0000313" key="2">
    <source>
        <dbReference type="EMBL" id="SEF97132.1"/>
    </source>
</evidence>
<evidence type="ECO:0000313" key="3">
    <source>
        <dbReference type="Proteomes" id="UP000236723"/>
    </source>
</evidence>
<dbReference type="Gene3D" id="3.30.2010.20">
    <property type="match status" value="1"/>
</dbReference>
<dbReference type="InterPro" id="IPR038555">
    <property type="entry name" value="Zincin_1_sf"/>
</dbReference>
<feature type="compositionally biased region" description="Basic residues" evidence="1">
    <location>
        <begin position="9"/>
        <end position="19"/>
    </location>
</feature>
<name>A0A1H5WCD7_9ACTN</name>
<dbReference type="Pfam" id="PF06262">
    <property type="entry name" value="Zincin_1"/>
    <property type="match status" value="1"/>
</dbReference>
<organism evidence="2 3">
    <name type="scientific">Thermomonospora echinospora</name>
    <dbReference type="NCBI Taxonomy" id="1992"/>
    <lineage>
        <taxon>Bacteria</taxon>
        <taxon>Bacillati</taxon>
        <taxon>Actinomycetota</taxon>
        <taxon>Actinomycetes</taxon>
        <taxon>Streptosporangiales</taxon>
        <taxon>Thermomonosporaceae</taxon>
        <taxon>Thermomonospora</taxon>
    </lineage>
</organism>
<gene>
    <name evidence="2" type="ORF">SAMN04489712_102666</name>
</gene>
<dbReference type="CDD" id="cd12954">
    <property type="entry name" value="MMP_TTHA0227_like_1"/>
    <property type="match status" value="1"/>
</dbReference>
<reference evidence="3" key="1">
    <citation type="submission" date="2016-10" db="EMBL/GenBank/DDBJ databases">
        <authorList>
            <person name="Varghese N."/>
            <person name="Submissions S."/>
        </authorList>
    </citation>
    <scope>NUCLEOTIDE SEQUENCE [LARGE SCALE GENOMIC DNA]</scope>
    <source>
        <strain evidence="3">DSM 43163</strain>
    </source>
</reference>
<accession>A0A1H5WCD7</accession>
<proteinExistence type="predicted"/>
<dbReference type="Proteomes" id="UP000236723">
    <property type="component" value="Unassembled WGS sequence"/>
</dbReference>
<keyword evidence="3" id="KW-1185">Reference proteome</keyword>